<feature type="domain" description="EamA" evidence="8">
    <location>
        <begin position="143"/>
        <end position="293"/>
    </location>
</feature>
<feature type="transmembrane region" description="Helical" evidence="7">
    <location>
        <begin position="222"/>
        <end position="242"/>
    </location>
</feature>
<feature type="transmembrane region" description="Helical" evidence="7">
    <location>
        <begin position="278"/>
        <end position="295"/>
    </location>
</feature>
<organism evidence="9">
    <name type="scientific">Kribbella sp. HUAS MG21</name>
    <dbReference type="NCBI Taxonomy" id="3160966"/>
    <lineage>
        <taxon>Bacteria</taxon>
        <taxon>Bacillati</taxon>
        <taxon>Actinomycetota</taxon>
        <taxon>Actinomycetes</taxon>
        <taxon>Propionibacteriales</taxon>
        <taxon>Kribbellaceae</taxon>
        <taxon>Kribbella</taxon>
    </lineage>
</organism>
<sequence length="315" mass="32614">MRGRGVDVMLLGVAAIWGSSYLAAQRAAQVAPVEAVLLWRYFFAAAVCLGVMALARQRLRRAELQAGLLLGVTQALVLALETYGVAHTSAANAGVLISVTIVLVPLLEAGVARRTPSRDLLLAAGVAVVGVALLTGGPTTIRSGDVLVLAAALVRTGHVVLIARMTRPQPGRTLRILPITTVQLVVGTVLFAPVALLGGGATGASAGGRVPASTWTPLSDPAFLWPTVYLALGCSVFAFLAQTWAVQRTSATRASLLLGTEPVWAVLVAAGIGGYVPGAISTLGAVLVVGACYWGQAVERRVRPLEMAGEQRRMT</sequence>
<feature type="transmembrane region" description="Helical" evidence="7">
    <location>
        <begin position="120"/>
        <end position="140"/>
    </location>
</feature>
<dbReference type="PANTHER" id="PTHR42920">
    <property type="entry name" value="OS03G0707200 PROTEIN-RELATED"/>
    <property type="match status" value="1"/>
</dbReference>
<feature type="transmembrane region" description="Helical" evidence="7">
    <location>
        <begin position="37"/>
        <end position="55"/>
    </location>
</feature>
<dbReference type="RefSeq" id="WP_350277629.1">
    <property type="nucleotide sequence ID" value="NZ_CP158165.1"/>
</dbReference>
<name>A0AAU7TDM9_9ACTN</name>
<feature type="transmembrane region" description="Helical" evidence="7">
    <location>
        <begin position="67"/>
        <end position="84"/>
    </location>
</feature>
<keyword evidence="6 7" id="KW-0472">Membrane</keyword>
<dbReference type="SUPFAM" id="SSF103481">
    <property type="entry name" value="Multidrug resistance efflux transporter EmrE"/>
    <property type="match status" value="2"/>
</dbReference>
<dbReference type="GO" id="GO:0005886">
    <property type="term" value="C:plasma membrane"/>
    <property type="evidence" value="ECO:0007669"/>
    <property type="project" value="UniProtKB-SubCell"/>
</dbReference>
<evidence type="ECO:0000313" key="9">
    <source>
        <dbReference type="EMBL" id="XBV24812.1"/>
    </source>
</evidence>
<feature type="domain" description="EamA" evidence="8">
    <location>
        <begin position="8"/>
        <end position="135"/>
    </location>
</feature>
<feature type="transmembrane region" description="Helical" evidence="7">
    <location>
        <begin position="254"/>
        <end position="272"/>
    </location>
</feature>
<dbReference type="InterPro" id="IPR051258">
    <property type="entry name" value="Diverse_Substrate_Transporter"/>
</dbReference>
<keyword evidence="3" id="KW-1003">Cell membrane</keyword>
<protein>
    <submittedName>
        <fullName evidence="9">DMT family transporter</fullName>
    </submittedName>
</protein>
<gene>
    <name evidence="9" type="ORF">ABN611_00030</name>
</gene>
<evidence type="ECO:0000256" key="6">
    <source>
        <dbReference type="ARBA" id="ARBA00023136"/>
    </source>
</evidence>
<evidence type="ECO:0000256" key="2">
    <source>
        <dbReference type="ARBA" id="ARBA00007362"/>
    </source>
</evidence>
<keyword evidence="4 7" id="KW-0812">Transmembrane</keyword>
<dbReference type="InterPro" id="IPR000620">
    <property type="entry name" value="EamA_dom"/>
</dbReference>
<accession>A0AAU7TDM9</accession>
<reference evidence="9" key="1">
    <citation type="submission" date="2024-06" db="EMBL/GenBank/DDBJ databases">
        <title>Kribbella sp. strain HUAS MG21 genome sequences.</title>
        <authorList>
            <person name="Mo P."/>
        </authorList>
    </citation>
    <scope>NUCLEOTIDE SEQUENCE</scope>
    <source>
        <strain evidence="9">HUAS MG21</strain>
    </source>
</reference>
<dbReference type="EMBL" id="CP158165">
    <property type="protein sequence ID" value="XBV24812.1"/>
    <property type="molecule type" value="Genomic_DNA"/>
</dbReference>
<feature type="transmembrane region" description="Helical" evidence="7">
    <location>
        <begin position="176"/>
        <end position="202"/>
    </location>
</feature>
<keyword evidence="5 7" id="KW-1133">Transmembrane helix</keyword>
<feature type="transmembrane region" description="Helical" evidence="7">
    <location>
        <begin position="90"/>
        <end position="108"/>
    </location>
</feature>
<evidence type="ECO:0000256" key="3">
    <source>
        <dbReference type="ARBA" id="ARBA00022475"/>
    </source>
</evidence>
<comment type="similarity">
    <text evidence="2">Belongs to the EamA transporter family.</text>
</comment>
<dbReference type="InterPro" id="IPR037185">
    <property type="entry name" value="EmrE-like"/>
</dbReference>
<evidence type="ECO:0000259" key="8">
    <source>
        <dbReference type="Pfam" id="PF00892"/>
    </source>
</evidence>
<evidence type="ECO:0000256" key="5">
    <source>
        <dbReference type="ARBA" id="ARBA00022989"/>
    </source>
</evidence>
<dbReference type="PANTHER" id="PTHR42920:SF5">
    <property type="entry name" value="EAMA DOMAIN-CONTAINING PROTEIN"/>
    <property type="match status" value="1"/>
</dbReference>
<comment type="subcellular location">
    <subcellularLocation>
        <location evidence="1">Cell membrane</location>
        <topology evidence="1">Multi-pass membrane protein</topology>
    </subcellularLocation>
</comment>
<evidence type="ECO:0000256" key="7">
    <source>
        <dbReference type="SAM" id="Phobius"/>
    </source>
</evidence>
<evidence type="ECO:0000256" key="1">
    <source>
        <dbReference type="ARBA" id="ARBA00004651"/>
    </source>
</evidence>
<dbReference type="Pfam" id="PF00892">
    <property type="entry name" value="EamA"/>
    <property type="match status" value="2"/>
</dbReference>
<dbReference type="AlphaFoldDB" id="A0AAU7TDM9"/>
<proteinExistence type="inferred from homology"/>
<feature type="transmembrane region" description="Helical" evidence="7">
    <location>
        <begin position="146"/>
        <end position="164"/>
    </location>
</feature>
<evidence type="ECO:0000256" key="4">
    <source>
        <dbReference type="ARBA" id="ARBA00022692"/>
    </source>
</evidence>